<dbReference type="Proteomes" id="UP000164837">
    <property type="component" value="Genome"/>
</dbReference>
<dbReference type="EMBL" id="KJ563295">
    <property type="protein sequence ID" value="AIF30156.1"/>
    <property type="molecule type" value="Genomic_DNA"/>
</dbReference>
<keyword evidence="3" id="KW-0946">Virion</keyword>
<dbReference type="InterPro" id="IPR003472">
    <property type="entry name" value="Virion_mem_poxvirus_L1"/>
</dbReference>
<reference evidence="10 11" key="1">
    <citation type="journal article" date="2014" name="Virology">
        <title>The genome sequence of ectromelia virus Naval and Cornell isolates from outbreaks in North America.</title>
        <authorList>
            <person name="Mavian C."/>
            <person name="Lopez-Bueno A."/>
            <person name="Bryant N.A."/>
            <person name="Seeger K."/>
            <person name="Quail M.A."/>
            <person name="Harris D."/>
            <person name="Barrell B."/>
            <person name="Alcami A."/>
        </authorList>
    </citation>
    <scope>NUCLEOTIDE SEQUENCE [LARGE SCALE GENOMIC DNA]</scope>
    <source>
        <strain evidence="10">NAVAL</strain>
    </source>
</reference>
<evidence type="ECO:0000313" key="11">
    <source>
        <dbReference type="Proteomes" id="UP000164837"/>
    </source>
</evidence>
<evidence type="ECO:0000256" key="6">
    <source>
        <dbReference type="ARBA" id="ARBA00023136"/>
    </source>
</evidence>
<protein>
    <submittedName>
        <fullName evidence="10">EVN090</fullName>
    </submittedName>
</protein>
<evidence type="ECO:0000256" key="1">
    <source>
        <dbReference type="ARBA" id="ARBA00004381"/>
    </source>
</evidence>
<dbReference type="Pfam" id="PF02442">
    <property type="entry name" value="L1R_F9L"/>
    <property type="match status" value="1"/>
</dbReference>
<evidence type="ECO:0000256" key="9">
    <source>
        <dbReference type="SAM" id="Phobius"/>
    </source>
</evidence>
<accession>A0A075IQM9</accession>
<evidence type="ECO:0000256" key="8">
    <source>
        <dbReference type="ARBA" id="ARBA00034668"/>
    </source>
</evidence>
<dbReference type="GO" id="GO:0019031">
    <property type="term" value="C:viral envelope"/>
    <property type="evidence" value="ECO:0007669"/>
    <property type="project" value="UniProtKB-KW"/>
</dbReference>
<keyword evidence="5 9" id="KW-1133">Transmembrane helix</keyword>
<comment type="function">
    <text evidence="8">Component of the entry fusion complex (EFC), which consists of 11 proteins. During cell infection, this complex mediates entry of the virion core into the host cytoplasm by a two-step mechanism consisting of lipid mixing of the viral and cellular membranes and subsequent pore formation.</text>
</comment>
<evidence type="ECO:0000313" key="10">
    <source>
        <dbReference type="EMBL" id="AIF30156.1"/>
    </source>
</evidence>
<organism evidence="10 11">
    <name type="scientific">Ectromelia virus Naval</name>
    <dbReference type="NCBI Taxonomy" id="1651168"/>
    <lineage>
        <taxon>Viruses</taxon>
        <taxon>Varidnaviria</taxon>
        <taxon>Bamfordvirae</taxon>
        <taxon>Nucleocytoviricota</taxon>
        <taxon>Pokkesviricetes</taxon>
        <taxon>Chitovirales</taxon>
        <taxon>Poxviridae</taxon>
        <taxon>Chordopoxvirinae</taxon>
        <taxon>Orthopoxvirus</taxon>
        <taxon>Orthopoxvirus ectromelia</taxon>
        <taxon>Ectromelia virus</taxon>
    </lineage>
</organism>
<dbReference type="GO" id="GO:0055036">
    <property type="term" value="C:virion membrane"/>
    <property type="evidence" value="ECO:0007669"/>
    <property type="project" value="UniProtKB-SubCell"/>
</dbReference>
<name>A0A075IQM9_9POXV</name>
<sequence length="250" mass="27299">MGAAASIQTTVNTLSERISSKLEQEANASAQTKCNIEIGNFYIRQNHGCNLTVKNMCSADADAQLDAVLSAATETYSGLTPEQKAYVPAMFTAALNIQTSVNTVVRDFENYVKQTCNSSAVVDNKLKIQNVIIDECYGAPGSPTNLEFINTGSSKGNCAIKALMQLTTKATTQIAPRQVAGAGVQFYMIVIGVIILAALFMYYAKRMLFTSTHDKIKLILANKENVHWTTYMDTFFRTSPMVIATTDMQN</sequence>
<keyword evidence="3" id="KW-0261">Viral envelope protein</keyword>
<proteinExistence type="predicted"/>
<evidence type="ECO:0000256" key="3">
    <source>
        <dbReference type="ARBA" id="ARBA00022879"/>
    </source>
</evidence>
<evidence type="ECO:0000256" key="7">
    <source>
        <dbReference type="ARBA" id="ARBA00023157"/>
    </source>
</evidence>
<feature type="transmembrane region" description="Helical" evidence="9">
    <location>
        <begin position="186"/>
        <end position="204"/>
    </location>
</feature>
<evidence type="ECO:0000256" key="2">
    <source>
        <dbReference type="ARBA" id="ARBA00022692"/>
    </source>
</evidence>
<comment type="subcellular location">
    <subcellularLocation>
        <location evidence="1">Virion membrane</location>
        <topology evidence="1">Single-pass membrane protein</topology>
    </subcellularLocation>
</comment>
<keyword evidence="7" id="KW-1015">Disulfide bond</keyword>
<keyword evidence="2 9" id="KW-0812">Transmembrane</keyword>
<evidence type="ECO:0000256" key="4">
    <source>
        <dbReference type="ARBA" id="ARBA00022921"/>
    </source>
</evidence>
<evidence type="ECO:0000256" key="5">
    <source>
        <dbReference type="ARBA" id="ARBA00022989"/>
    </source>
</evidence>
<keyword evidence="4" id="KW-0426">Late protein</keyword>
<keyword evidence="6 9" id="KW-0472">Membrane</keyword>